<protein>
    <recommendedName>
        <fullName evidence="3">Porin</fullName>
    </recommendedName>
</protein>
<evidence type="ECO:0000313" key="1">
    <source>
        <dbReference type="EMBL" id="KPM68371.1"/>
    </source>
</evidence>
<sequence>MSGSFSPGWWAGAVVPLVFSVGAFADVPEVTGEVAAGVWSSNRMLDDRHTISSNRAKLKLDWQASESLAFSSEVWALSSPERLDGRREDAGVNELYVKSSDTLCAPALGKKLVMWGRADGINPTDQVSPSNFRRLTPETTDQRTGNWGLHLDCAAGVGKLQVHVLDRFRFNEVPLEKTPGVTFREQDPDVRPTVAVKYDVLGSDADWSISVIDGHDLFPTFAVRSATPAGVTLGQHATRMRLIGSDFTIVRGEMAYRGEIAWVDFEQSSDPTVARRQPYTSAIGGAEWYVGDRETVSLQGFWRHLRSVSTIANDPLMAQVQEAQALISNELDRDQYGLTLRYARPLFDSKADLDLFAVWTEPRNDWMLRGRLKYAITDSWRVSTGFDIFRGPQDSFLGHLRTNSLTFVEASYLW</sequence>
<organism evidence="1 2">
    <name type="scientific">Pseudomonas putida</name>
    <name type="common">Arthrobacter siderocapsulatus</name>
    <dbReference type="NCBI Taxonomy" id="303"/>
    <lineage>
        <taxon>Bacteria</taxon>
        <taxon>Pseudomonadati</taxon>
        <taxon>Pseudomonadota</taxon>
        <taxon>Gammaproteobacteria</taxon>
        <taxon>Pseudomonadales</taxon>
        <taxon>Pseudomonadaceae</taxon>
        <taxon>Pseudomonas</taxon>
    </lineage>
</organism>
<gene>
    <name evidence="1" type="ORF">HB13667_02995</name>
</gene>
<proteinExistence type="predicted"/>
<dbReference type="AlphaFoldDB" id="A0A0P7DS92"/>
<dbReference type="EMBL" id="LKKS01000019">
    <property type="protein sequence ID" value="KPM68371.1"/>
    <property type="molecule type" value="Genomic_DNA"/>
</dbReference>
<accession>A0A0P7DS92</accession>
<name>A0A0P7DS92_PSEPU</name>
<evidence type="ECO:0008006" key="3">
    <source>
        <dbReference type="Google" id="ProtNLM"/>
    </source>
</evidence>
<comment type="caution">
    <text evidence="1">The sequence shown here is derived from an EMBL/GenBank/DDBJ whole genome shotgun (WGS) entry which is preliminary data.</text>
</comment>
<dbReference type="RefSeq" id="WP_023660519.1">
    <property type="nucleotide sequence ID" value="NZ_LKKS01000019.1"/>
</dbReference>
<reference evidence="1 2" key="1">
    <citation type="submission" date="2015-10" db="EMBL/GenBank/DDBJ databases">
        <title>Pseudomonas putida clinical strains.</title>
        <authorList>
            <person name="Molina L."/>
            <person name="Udaondo Z."/>
        </authorList>
    </citation>
    <scope>NUCLEOTIDE SEQUENCE [LARGE SCALE GENOMIC DNA]</scope>
    <source>
        <strain evidence="1 2">HB13667</strain>
    </source>
</reference>
<evidence type="ECO:0000313" key="2">
    <source>
        <dbReference type="Proteomes" id="UP000050437"/>
    </source>
</evidence>
<dbReference type="Proteomes" id="UP000050437">
    <property type="component" value="Unassembled WGS sequence"/>
</dbReference>